<sequence length="382" mass="40473">MPASAEPVRIIQVGAGAMGRAWLQAITDSDQADLVGLVDLDQEAASQAADAAGFSGVPVARSLERLLDRVDAQAVLNVTVPEAHASVSIAALLHGLPVLCEKPLAESVSAGLSMIAAAELSGKLLMVSQSRRYWRTLSAFRQQIAQLGCVGTLTCDFFKAPRFGGFREEMAYPLLLDMAIHQFDLARDLIGDEPVAVFCDSYNPSWSWYRGDAAAHVLFEFAGGSRFGFNGSWCSPGLETSWNGEWRASGAGGSATWDGDHAPTATDADGGPIAAMVGDEPEQIAGSLAEFEAALRTGTIPSGEAHSNVLSLAMVEAAIRSTAESRRVLIAEVLDEAHAVAVGNERHPEIRAVLESWESVQSVTGAAQHPHGRPHQEPKLPL</sequence>
<dbReference type="GO" id="GO:0050112">
    <property type="term" value="F:inositol 2-dehydrogenase (NAD+) activity"/>
    <property type="evidence" value="ECO:0007669"/>
    <property type="project" value="UniProtKB-EC"/>
</dbReference>
<dbReference type="Pfam" id="PF22725">
    <property type="entry name" value="GFO_IDH_MocA_C3"/>
    <property type="match status" value="1"/>
</dbReference>
<feature type="domain" description="Gfo/Idh/MocA-like oxidoreductase N-terminal" evidence="3">
    <location>
        <begin position="9"/>
        <end position="128"/>
    </location>
</feature>
<evidence type="ECO:0000259" key="4">
    <source>
        <dbReference type="Pfam" id="PF22725"/>
    </source>
</evidence>
<dbReference type="EMBL" id="CADCUO010000050">
    <property type="protein sequence ID" value="CAA9379265.1"/>
    <property type="molecule type" value="Genomic_DNA"/>
</dbReference>
<dbReference type="InterPro" id="IPR050463">
    <property type="entry name" value="Gfo/Idh/MocA_oxidrdct_glycsds"/>
</dbReference>
<dbReference type="Gene3D" id="3.40.50.720">
    <property type="entry name" value="NAD(P)-binding Rossmann-like Domain"/>
    <property type="match status" value="1"/>
</dbReference>
<dbReference type="Pfam" id="PF01408">
    <property type="entry name" value="GFO_IDH_MocA"/>
    <property type="match status" value="1"/>
</dbReference>
<accession>A0A6J4NCT2</accession>
<dbReference type="InterPro" id="IPR036291">
    <property type="entry name" value="NAD(P)-bd_dom_sf"/>
</dbReference>
<evidence type="ECO:0000256" key="1">
    <source>
        <dbReference type="ARBA" id="ARBA00023002"/>
    </source>
</evidence>
<dbReference type="SUPFAM" id="SSF51735">
    <property type="entry name" value="NAD(P)-binding Rossmann-fold domains"/>
    <property type="match status" value="1"/>
</dbReference>
<organism evidence="5">
    <name type="scientific">uncultured Propionibacteriaceae bacterium</name>
    <dbReference type="NCBI Taxonomy" id="257457"/>
    <lineage>
        <taxon>Bacteria</taxon>
        <taxon>Bacillati</taxon>
        <taxon>Actinomycetota</taxon>
        <taxon>Actinomycetes</taxon>
        <taxon>Propionibacteriales</taxon>
        <taxon>Propionibacteriaceae</taxon>
        <taxon>environmental samples</taxon>
    </lineage>
</organism>
<evidence type="ECO:0000259" key="3">
    <source>
        <dbReference type="Pfam" id="PF01408"/>
    </source>
</evidence>
<dbReference type="InterPro" id="IPR055170">
    <property type="entry name" value="GFO_IDH_MocA-like_dom"/>
</dbReference>
<dbReference type="PANTHER" id="PTHR43818:SF11">
    <property type="entry name" value="BCDNA.GH03377"/>
    <property type="match status" value="1"/>
</dbReference>
<name>A0A6J4NCT2_9ACTN</name>
<reference evidence="5" key="1">
    <citation type="submission" date="2020-02" db="EMBL/GenBank/DDBJ databases">
        <authorList>
            <person name="Meier V. D."/>
        </authorList>
    </citation>
    <scope>NUCLEOTIDE SEQUENCE</scope>
    <source>
        <strain evidence="5">AVDCRST_MAG75</strain>
    </source>
</reference>
<evidence type="ECO:0000256" key="2">
    <source>
        <dbReference type="SAM" id="MobiDB-lite"/>
    </source>
</evidence>
<evidence type="ECO:0000313" key="5">
    <source>
        <dbReference type="EMBL" id="CAA9379265.1"/>
    </source>
</evidence>
<dbReference type="SUPFAM" id="SSF55347">
    <property type="entry name" value="Glyceraldehyde-3-phosphate dehydrogenase-like, C-terminal domain"/>
    <property type="match status" value="1"/>
</dbReference>
<dbReference type="PANTHER" id="PTHR43818">
    <property type="entry name" value="BCDNA.GH03377"/>
    <property type="match status" value="1"/>
</dbReference>
<protein>
    <submittedName>
        <fullName evidence="5">Myo-inositol 2-dehydrogenase</fullName>
        <ecNumber evidence="5">1.1.1.18</ecNumber>
    </submittedName>
</protein>
<keyword evidence="1 5" id="KW-0560">Oxidoreductase</keyword>
<proteinExistence type="predicted"/>
<feature type="domain" description="GFO/IDH/MocA-like oxidoreductase" evidence="4">
    <location>
        <begin position="171"/>
        <end position="254"/>
    </location>
</feature>
<feature type="region of interest" description="Disordered" evidence="2">
    <location>
        <begin position="362"/>
        <end position="382"/>
    </location>
</feature>
<dbReference type="Gene3D" id="3.30.360.10">
    <property type="entry name" value="Dihydrodipicolinate Reductase, domain 2"/>
    <property type="match status" value="1"/>
</dbReference>
<dbReference type="EC" id="1.1.1.18" evidence="5"/>
<dbReference type="InterPro" id="IPR000683">
    <property type="entry name" value="Gfo/Idh/MocA-like_OxRdtase_N"/>
</dbReference>
<gene>
    <name evidence="5" type="ORF">AVDCRST_MAG75-819</name>
</gene>
<dbReference type="GO" id="GO:0000166">
    <property type="term" value="F:nucleotide binding"/>
    <property type="evidence" value="ECO:0007669"/>
    <property type="project" value="InterPro"/>
</dbReference>
<dbReference type="AlphaFoldDB" id="A0A6J4NCT2"/>